<keyword evidence="7" id="KW-1185">Reference proteome</keyword>
<evidence type="ECO:0000256" key="2">
    <source>
        <dbReference type="ARBA" id="ARBA00022741"/>
    </source>
</evidence>
<comment type="similarity">
    <text evidence="1">Belongs to the ABC transporter superfamily.</text>
</comment>
<dbReference type="InterPro" id="IPR003439">
    <property type="entry name" value="ABC_transporter-like_ATP-bd"/>
</dbReference>
<dbReference type="InterPro" id="IPR003593">
    <property type="entry name" value="AAA+_ATPase"/>
</dbReference>
<keyword evidence="3 6" id="KW-0067">ATP-binding</keyword>
<dbReference type="RefSeq" id="WP_180282136.1">
    <property type="nucleotide sequence ID" value="NZ_JABFDB010000006.1"/>
</dbReference>
<organism evidence="6 7">
    <name type="scientific">Azospirillum oleiclasticum</name>
    <dbReference type="NCBI Taxonomy" id="2735135"/>
    <lineage>
        <taxon>Bacteria</taxon>
        <taxon>Pseudomonadati</taxon>
        <taxon>Pseudomonadota</taxon>
        <taxon>Alphaproteobacteria</taxon>
        <taxon>Rhodospirillales</taxon>
        <taxon>Azospirillaceae</taxon>
        <taxon>Azospirillum</taxon>
    </lineage>
</organism>
<accession>A0ABX2T7T5</accession>
<dbReference type="PANTHER" id="PTHR24220:SF689">
    <property type="entry name" value="LIPOPROTEIN-RELEASING SYSTEM ATP-BINDING PROTEIN LOLD"/>
    <property type="match status" value="1"/>
</dbReference>
<evidence type="ECO:0000313" key="6">
    <source>
        <dbReference type="EMBL" id="NYZ20384.1"/>
    </source>
</evidence>
<dbReference type="Pfam" id="PF00005">
    <property type="entry name" value="ABC_tran"/>
    <property type="match status" value="1"/>
</dbReference>
<feature type="region of interest" description="Disordered" evidence="4">
    <location>
        <begin position="230"/>
        <end position="266"/>
    </location>
</feature>
<evidence type="ECO:0000259" key="5">
    <source>
        <dbReference type="PROSITE" id="PS50893"/>
    </source>
</evidence>
<feature type="domain" description="ABC transporter" evidence="5">
    <location>
        <begin position="6"/>
        <end position="257"/>
    </location>
</feature>
<evidence type="ECO:0000313" key="7">
    <source>
        <dbReference type="Proteomes" id="UP000584642"/>
    </source>
</evidence>
<dbReference type="Gene3D" id="3.40.50.300">
    <property type="entry name" value="P-loop containing nucleotide triphosphate hydrolases"/>
    <property type="match status" value="1"/>
</dbReference>
<evidence type="ECO:0000256" key="4">
    <source>
        <dbReference type="SAM" id="MobiDB-lite"/>
    </source>
</evidence>
<dbReference type="EMBL" id="JABFDB010000006">
    <property type="protein sequence ID" value="NYZ20384.1"/>
    <property type="molecule type" value="Genomic_DNA"/>
</dbReference>
<gene>
    <name evidence="6" type="ORF">HND93_11725</name>
</gene>
<dbReference type="InterPro" id="IPR017871">
    <property type="entry name" value="ABC_transporter-like_CS"/>
</dbReference>
<dbReference type="SMART" id="SM00382">
    <property type="entry name" value="AAA"/>
    <property type="match status" value="1"/>
</dbReference>
<reference evidence="6 7" key="1">
    <citation type="submission" date="2020-05" db="EMBL/GenBank/DDBJ databases">
        <title>Azospirillum oleiclasticum sp. nov, a nitrogen-fixing and heavy crude oil-emulsifying bacterium isolated from the crude oil of Yumen Oilfield.</title>
        <authorList>
            <person name="Wu D."/>
            <person name="Cai M."/>
            <person name="Zhang X."/>
        </authorList>
    </citation>
    <scope>NUCLEOTIDE SEQUENCE [LARGE SCALE GENOMIC DNA]</scope>
    <source>
        <strain evidence="6 7">ROY-1-1-2</strain>
    </source>
</reference>
<keyword evidence="2" id="KW-0547">Nucleotide-binding</keyword>
<evidence type="ECO:0000256" key="3">
    <source>
        <dbReference type="ARBA" id="ARBA00022840"/>
    </source>
</evidence>
<feature type="compositionally biased region" description="Basic and acidic residues" evidence="4">
    <location>
        <begin position="230"/>
        <end position="239"/>
    </location>
</feature>
<protein>
    <submittedName>
        <fullName evidence="6">ATP-binding cassette domain-containing protein</fullName>
    </submittedName>
</protein>
<proteinExistence type="inferred from homology"/>
<comment type="caution">
    <text evidence="6">The sequence shown here is derived from an EMBL/GenBank/DDBJ whole genome shotgun (WGS) entry which is preliminary data.</text>
</comment>
<name>A0ABX2T7T5_9PROT</name>
<sequence>MAAPFIDIDGLRAVRVDKDRRFQLSVPRFRLSSGDRVAIIGPSGSGKSTFVETVACARAPASAVRFLVRGRGQGGEAGAAMDVAEAWARGREDALTRLRSRTFGYVHQAGGLLAFLSVRANIALTQRLSGRSDPGLIEELGAALGIRALFASAPAQLSGGQRQRVAIARALAHRPLVVVADEPTASLDRRNAATVMRLLADAAASAGAALLVATHDEALAAEFGFTIIGMHDDPDHDGGPDGSPGRGDDSVQAVALTPFPAVRGDR</sequence>
<dbReference type="GO" id="GO:0005524">
    <property type="term" value="F:ATP binding"/>
    <property type="evidence" value="ECO:0007669"/>
    <property type="project" value="UniProtKB-KW"/>
</dbReference>
<dbReference type="SUPFAM" id="SSF52540">
    <property type="entry name" value="P-loop containing nucleoside triphosphate hydrolases"/>
    <property type="match status" value="1"/>
</dbReference>
<evidence type="ECO:0000256" key="1">
    <source>
        <dbReference type="ARBA" id="ARBA00005417"/>
    </source>
</evidence>
<dbReference type="Proteomes" id="UP000584642">
    <property type="component" value="Unassembled WGS sequence"/>
</dbReference>
<dbReference type="PANTHER" id="PTHR24220">
    <property type="entry name" value="IMPORT ATP-BINDING PROTEIN"/>
    <property type="match status" value="1"/>
</dbReference>
<dbReference type="InterPro" id="IPR027417">
    <property type="entry name" value="P-loop_NTPase"/>
</dbReference>
<dbReference type="InterPro" id="IPR015854">
    <property type="entry name" value="ABC_transpr_LolD-like"/>
</dbReference>
<dbReference type="PROSITE" id="PS50893">
    <property type="entry name" value="ABC_TRANSPORTER_2"/>
    <property type="match status" value="1"/>
</dbReference>
<dbReference type="PROSITE" id="PS00211">
    <property type="entry name" value="ABC_TRANSPORTER_1"/>
    <property type="match status" value="1"/>
</dbReference>